<evidence type="ECO:0000256" key="5">
    <source>
        <dbReference type="ARBA" id="ARBA00022989"/>
    </source>
</evidence>
<comment type="caution">
    <text evidence="9">The sequence shown here is derived from an EMBL/GenBank/DDBJ whole genome shotgun (WGS) entry which is preliminary data.</text>
</comment>
<proteinExistence type="inferred from homology"/>
<dbReference type="Gene3D" id="1.10.3720.10">
    <property type="entry name" value="MetI-like"/>
    <property type="match status" value="1"/>
</dbReference>
<comment type="similarity">
    <text evidence="7">Belongs to the binding-protein-dependent transport system permease family.</text>
</comment>
<keyword evidence="6 7" id="KW-0472">Membrane</keyword>
<name>A0ABX0JTX0_9PROT</name>
<comment type="subcellular location">
    <subcellularLocation>
        <location evidence="1 7">Cell membrane</location>
        <topology evidence="1 7">Multi-pass membrane protein</topology>
    </subcellularLocation>
</comment>
<feature type="transmembrane region" description="Helical" evidence="7">
    <location>
        <begin position="294"/>
        <end position="320"/>
    </location>
</feature>
<dbReference type="InterPro" id="IPR000515">
    <property type="entry name" value="MetI-like"/>
</dbReference>
<keyword evidence="4 7" id="KW-0812">Transmembrane</keyword>
<feature type="transmembrane region" description="Helical" evidence="7">
    <location>
        <begin position="253"/>
        <end position="274"/>
    </location>
</feature>
<gene>
    <name evidence="9" type="ORF">GOB93_12585</name>
</gene>
<dbReference type="Pfam" id="PF19300">
    <property type="entry name" value="BPD_transp_1_N"/>
    <property type="match status" value="1"/>
</dbReference>
<sequence length="328" mass="34501">MKGRPGSLSAGRSVMGRLVMSRLGAAGFSLVFVIVTIFVITSALPGDVADTLLGQGATPEATARLREALHLDQPAWLRFWHWAGGMLTGDPGRSLLTGHPVSELVLPRLHNSLLLAGATAAVSVPLALAAGLACAMFRGGWFDRIVTFLTLATVSVPVFLIATLAVFVFAVQLKIVPSLSDIGSIHSVWQFIRVFLMPVLTLTSVTVAQMVRMIRACMIDVLSAPYIEMAVLKGLSPQRIVLLNALPNAIGPVVNAIALSLSSLLGGVVVVETVFSYPGMAGLMVESVAARDIPVVQCCALVFCVAYLALTTTADIVGIASASRKRDA</sequence>
<evidence type="ECO:0000256" key="2">
    <source>
        <dbReference type="ARBA" id="ARBA00022448"/>
    </source>
</evidence>
<dbReference type="SUPFAM" id="SSF161098">
    <property type="entry name" value="MetI-like"/>
    <property type="match status" value="1"/>
</dbReference>
<feature type="transmembrane region" description="Helical" evidence="7">
    <location>
        <begin position="113"/>
        <end position="136"/>
    </location>
</feature>
<evidence type="ECO:0000256" key="3">
    <source>
        <dbReference type="ARBA" id="ARBA00022475"/>
    </source>
</evidence>
<feature type="transmembrane region" description="Helical" evidence="7">
    <location>
        <begin position="148"/>
        <end position="171"/>
    </location>
</feature>
<evidence type="ECO:0000259" key="8">
    <source>
        <dbReference type="PROSITE" id="PS50928"/>
    </source>
</evidence>
<dbReference type="Proteomes" id="UP000635278">
    <property type="component" value="Unassembled WGS sequence"/>
</dbReference>
<keyword evidence="10" id="KW-1185">Reference proteome</keyword>
<accession>A0ABX0JTX0</accession>
<dbReference type="InterPro" id="IPR035906">
    <property type="entry name" value="MetI-like_sf"/>
</dbReference>
<dbReference type="InterPro" id="IPR045621">
    <property type="entry name" value="BPD_transp_1_N"/>
</dbReference>
<dbReference type="CDD" id="cd06261">
    <property type="entry name" value="TM_PBP2"/>
    <property type="match status" value="1"/>
</dbReference>
<dbReference type="Pfam" id="PF00528">
    <property type="entry name" value="BPD_transp_1"/>
    <property type="match status" value="1"/>
</dbReference>
<evidence type="ECO:0000313" key="10">
    <source>
        <dbReference type="Proteomes" id="UP000635278"/>
    </source>
</evidence>
<dbReference type="PANTHER" id="PTHR43163">
    <property type="entry name" value="DIPEPTIDE TRANSPORT SYSTEM PERMEASE PROTEIN DPPB-RELATED"/>
    <property type="match status" value="1"/>
</dbReference>
<evidence type="ECO:0000256" key="7">
    <source>
        <dbReference type="RuleBase" id="RU363032"/>
    </source>
</evidence>
<dbReference type="PROSITE" id="PS50928">
    <property type="entry name" value="ABC_TM1"/>
    <property type="match status" value="1"/>
</dbReference>
<evidence type="ECO:0000256" key="1">
    <source>
        <dbReference type="ARBA" id="ARBA00004651"/>
    </source>
</evidence>
<dbReference type="PANTHER" id="PTHR43163:SF6">
    <property type="entry name" value="DIPEPTIDE TRANSPORT SYSTEM PERMEASE PROTEIN DPPB-RELATED"/>
    <property type="match status" value="1"/>
</dbReference>
<evidence type="ECO:0000313" key="9">
    <source>
        <dbReference type="EMBL" id="NHN85473.1"/>
    </source>
</evidence>
<keyword evidence="3" id="KW-1003">Cell membrane</keyword>
<feature type="transmembrane region" description="Helical" evidence="7">
    <location>
        <begin position="21"/>
        <end position="44"/>
    </location>
</feature>
<organism evidence="9 10">
    <name type="scientific">Acetobacter musti</name>
    <dbReference type="NCBI Taxonomy" id="864732"/>
    <lineage>
        <taxon>Bacteria</taxon>
        <taxon>Pseudomonadati</taxon>
        <taxon>Pseudomonadota</taxon>
        <taxon>Alphaproteobacteria</taxon>
        <taxon>Acetobacterales</taxon>
        <taxon>Acetobacteraceae</taxon>
        <taxon>Acetobacter</taxon>
    </lineage>
</organism>
<dbReference type="EMBL" id="WOTB01000016">
    <property type="protein sequence ID" value="NHN85473.1"/>
    <property type="molecule type" value="Genomic_DNA"/>
</dbReference>
<evidence type="ECO:0000256" key="4">
    <source>
        <dbReference type="ARBA" id="ARBA00022692"/>
    </source>
</evidence>
<reference evidence="9 10" key="1">
    <citation type="journal article" date="2020" name="Int. J. Syst. Evol. Microbiol.">
        <title>Novel acetic acid bacteria from cider fermentations: Acetobacter conturbans sp. nov. and Acetobacter fallax sp. nov.</title>
        <authorList>
            <person name="Sombolestani A.S."/>
            <person name="Cleenwerck I."/>
            <person name="Cnockaert M."/>
            <person name="Borremans W."/>
            <person name="Wieme A.D."/>
            <person name="De Vuyst L."/>
            <person name="Vandamme P."/>
        </authorList>
    </citation>
    <scope>NUCLEOTIDE SEQUENCE [LARGE SCALE GENOMIC DNA]</scope>
    <source>
        <strain evidence="9 10">LMG 30640</strain>
    </source>
</reference>
<keyword evidence="2 7" id="KW-0813">Transport</keyword>
<evidence type="ECO:0000256" key="6">
    <source>
        <dbReference type="ARBA" id="ARBA00023136"/>
    </source>
</evidence>
<feature type="domain" description="ABC transmembrane type-1" evidence="8">
    <location>
        <begin position="109"/>
        <end position="314"/>
    </location>
</feature>
<protein>
    <submittedName>
        <fullName evidence="9">ABC transporter permease subunit</fullName>
    </submittedName>
</protein>
<keyword evidence="5 7" id="KW-1133">Transmembrane helix</keyword>
<feature type="transmembrane region" description="Helical" evidence="7">
    <location>
        <begin position="191"/>
        <end position="211"/>
    </location>
</feature>
<dbReference type="RefSeq" id="WP_173583864.1">
    <property type="nucleotide sequence ID" value="NZ_WOTB01000016.1"/>
</dbReference>